<evidence type="ECO:0000256" key="11">
    <source>
        <dbReference type="ARBA" id="ARBA00022660"/>
    </source>
</evidence>
<feature type="domain" description="Cytochrome oxidase subunit I profile" evidence="26">
    <location>
        <begin position="1"/>
        <end position="510"/>
    </location>
</feature>
<evidence type="ECO:0000256" key="12">
    <source>
        <dbReference type="ARBA" id="ARBA00022692"/>
    </source>
</evidence>
<evidence type="ECO:0000256" key="15">
    <source>
        <dbReference type="ARBA" id="ARBA00022842"/>
    </source>
</evidence>
<evidence type="ECO:0000256" key="7">
    <source>
        <dbReference type="ARBA" id="ARBA00012949"/>
    </source>
</evidence>
<dbReference type="EMBL" id="DQ029097">
    <property type="protein sequence ID" value="AAY56472.1"/>
    <property type="molecule type" value="Genomic_DNA"/>
</dbReference>
<keyword evidence="10 24" id="KW-0349">Heme</keyword>
<dbReference type="GO" id="GO:0015990">
    <property type="term" value="P:electron transport coupled proton transport"/>
    <property type="evidence" value="ECO:0007669"/>
    <property type="project" value="TreeGrafter"/>
</dbReference>
<gene>
    <name evidence="27" type="primary">cox1</name>
</gene>
<dbReference type="RefSeq" id="YP_245498.1">
    <property type="nucleotide sequence ID" value="NC_007102.1"/>
</dbReference>
<comment type="subunit">
    <text evidence="6">Component of the cytochrome c oxidase (complex IV, CIV), a multisubunit enzyme composed of a catalytic core of 3 subunits and several supernumerary subunits. The complex exists as a monomer or a dimer and forms supercomplexes (SCs) in the inner mitochondrial membrane with ubiquinol-cytochrome c oxidoreductase (cytochrome b-c1 complex, complex III, CIII).</text>
</comment>
<evidence type="ECO:0000256" key="22">
    <source>
        <dbReference type="ARBA" id="ARBA00023136"/>
    </source>
</evidence>
<comment type="subcellular location">
    <subcellularLocation>
        <location evidence="3 24">Mitochondrion inner membrane</location>
        <topology evidence="3 24">Multi-pass membrane protein</topology>
    </subcellularLocation>
</comment>
<keyword evidence="18 25" id="KW-1133">Transmembrane helix</keyword>
<evidence type="ECO:0000256" key="25">
    <source>
        <dbReference type="SAM" id="Phobius"/>
    </source>
</evidence>
<dbReference type="AlphaFoldDB" id="Q4TWB3"/>
<keyword evidence="22 24" id="KW-0472">Membrane</keyword>
<protein>
    <recommendedName>
        <fullName evidence="8 24">Cytochrome c oxidase subunit 1</fullName>
        <ecNumber evidence="7 24">7.1.1.9</ecNumber>
    </recommendedName>
</protein>
<dbReference type="GO" id="GO:0004129">
    <property type="term" value="F:cytochrome-c oxidase activity"/>
    <property type="evidence" value="ECO:0007669"/>
    <property type="project" value="UniProtKB-EC"/>
</dbReference>
<evidence type="ECO:0000256" key="3">
    <source>
        <dbReference type="ARBA" id="ARBA00004448"/>
    </source>
</evidence>
<comment type="similarity">
    <text evidence="5 24">Belongs to the heme-copper respiratory oxidase family.</text>
</comment>
<evidence type="ECO:0000256" key="5">
    <source>
        <dbReference type="ARBA" id="ARBA00009578"/>
    </source>
</evidence>
<dbReference type="InterPro" id="IPR036927">
    <property type="entry name" value="Cyt_c_oxase-like_su1_sf"/>
</dbReference>
<comment type="function">
    <text evidence="24">Component of the cytochrome c oxidase, the last enzyme in the mitochondrial electron transport chain which drives oxidative phosphorylation. The respiratory chain contains 3 multisubunit complexes succinate dehydrogenase (complex II, CII), ubiquinol-cytochrome c oxidoreductase (cytochrome b-c1 complex, complex III, CIII) and cytochrome c oxidase (complex IV, CIV), that cooperate to transfer electrons derived from NADH and succinate to molecular oxygen, creating an electrochemical gradient over the inner membrane that drives transmembrane transport and the ATP synthase. Cytochrome c oxidase is the component of the respiratory chain that catalyzes the reduction of oxygen to water. Electrons originating from reduced cytochrome c in the intermembrane space (IMS) are transferred via the dinuclear copper A center (CU(A)) of subunit 2 and heme A of subunit 1 to the active site in subunit 1, a binuclear center (BNC) formed by heme A3 and copper B (CU(B)). The BNC reduces molecular oxygen to 2 water molecules using 4 electrons from cytochrome c in the IMS and 4 protons from the mitochondrial matrix.</text>
</comment>
<proteinExistence type="inferred from homology"/>
<evidence type="ECO:0000256" key="21">
    <source>
        <dbReference type="ARBA" id="ARBA00023128"/>
    </source>
</evidence>
<accession>Q4TWB3</accession>
<dbReference type="Gene3D" id="1.20.210.10">
    <property type="entry name" value="Cytochrome c oxidase-like, subunit I domain"/>
    <property type="match status" value="1"/>
</dbReference>
<comment type="pathway">
    <text evidence="4 24">Energy metabolism; oxidative phosphorylation.</text>
</comment>
<dbReference type="UniPathway" id="UPA00705"/>
<keyword evidence="17 24" id="KW-0249">Electron transport</keyword>
<organism evidence="27">
    <name type="scientific">Haematobia irritans irritans</name>
    <dbReference type="NCBI Taxonomy" id="75445"/>
    <lineage>
        <taxon>Eukaryota</taxon>
        <taxon>Metazoa</taxon>
        <taxon>Ecdysozoa</taxon>
        <taxon>Arthropoda</taxon>
        <taxon>Hexapoda</taxon>
        <taxon>Insecta</taxon>
        <taxon>Pterygota</taxon>
        <taxon>Neoptera</taxon>
        <taxon>Endopterygota</taxon>
        <taxon>Diptera</taxon>
        <taxon>Brachycera</taxon>
        <taxon>Muscomorpha</taxon>
        <taxon>Muscoidea</taxon>
        <taxon>Muscidae</taxon>
        <taxon>Haematobia</taxon>
    </lineage>
</organism>
<dbReference type="PROSITE" id="PS00077">
    <property type="entry name" value="COX1_CUB"/>
    <property type="match status" value="1"/>
</dbReference>
<evidence type="ECO:0000313" key="27">
    <source>
        <dbReference type="EMBL" id="AAY56472.1"/>
    </source>
</evidence>
<keyword evidence="15" id="KW-0460">Magnesium</keyword>
<evidence type="ECO:0000256" key="2">
    <source>
        <dbReference type="ARBA" id="ARBA00001971"/>
    </source>
</evidence>
<dbReference type="InterPro" id="IPR033944">
    <property type="entry name" value="Cyt_c_oxase_su1_dom"/>
</dbReference>
<feature type="transmembrane region" description="Helical" evidence="25">
    <location>
        <begin position="335"/>
        <end position="357"/>
    </location>
</feature>
<dbReference type="GO" id="GO:0006123">
    <property type="term" value="P:mitochondrial electron transport, cytochrome c to oxygen"/>
    <property type="evidence" value="ECO:0007669"/>
    <property type="project" value="TreeGrafter"/>
</dbReference>
<feature type="transmembrane region" description="Helical" evidence="25">
    <location>
        <begin position="301"/>
        <end position="323"/>
    </location>
</feature>
<evidence type="ECO:0000256" key="20">
    <source>
        <dbReference type="ARBA" id="ARBA00023008"/>
    </source>
</evidence>
<dbReference type="InterPro" id="IPR023616">
    <property type="entry name" value="Cyt_c_oxase-like_su1_dom"/>
</dbReference>
<dbReference type="GO" id="GO:0046872">
    <property type="term" value="F:metal ion binding"/>
    <property type="evidence" value="ECO:0007669"/>
    <property type="project" value="UniProtKB-KW"/>
</dbReference>
<comment type="cofactor">
    <cofactor evidence="1">
        <name>Cu cation</name>
        <dbReference type="ChEBI" id="CHEBI:23378"/>
    </cofactor>
</comment>
<keyword evidence="16" id="KW-1278">Translocase</keyword>
<dbReference type="PANTHER" id="PTHR10422:SF18">
    <property type="entry name" value="CYTOCHROME C OXIDASE SUBUNIT 1"/>
    <property type="match status" value="1"/>
</dbReference>
<keyword evidence="14 24" id="KW-0999">Mitochondrion inner membrane</keyword>
<dbReference type="InterPro" id="IPR000883">
    <property type="entry name" value="Cyt_C_Oxase_1"/>
</dbReference>
<evidence type="ECO:0000256" key="4">
    <source>
        <dbReference type="ARBA" id="ARBA00004673"/>
    </source>
</evidence>
<dbReference type="EC" id="7.1.1.9" evidence="7 24"/>
<evidence type="ECO:0000256" key="17">
    <source>
        <dbReference type="ARBA" id="ARBA00022982"/>
    </source>
</evidence>
<feature type="transmembrane region" description="Helical" evidence="25">
    <location>
        <begin position="16"/>
        <end position="35"/>
    </location>
</feature>
<feature type="transmembrane region" description="Helical" evidence="25">
    <location>
        <begin position="448"/>
        <end position="471"/>
    </location>
</feature>
<reference evidence="27" key="1">
    <citation type="submission" date="2005-05" db="EMBL/GenBank/DDBJ databases">
        <title>The mitochondrial genome of the horn fly Haematobia irritans irritans (Diptera: Muscidae).</title>
        <authorList>
            <person name="Lessinger A.C."/>
            <person name="Oliveira M.T."/>
            <person name="Barau J.G."/>
            <person name="Feijao P.C."/>
            <person name="Neiva L.S."/>
            <person name="da Rosa A.C."/>
            <person name="Abreu C.F."/>
            <person name="Azeredo-Espin A.M.L."/>
        </authorList>
    </citation>
    <scope>NUCLEOTIDE SEQUENCE</scope>
</reference>
<evidence type="ECO:0000256" key="13">
    <source>
        <dbReference type="ARBA" id="ARBA00022723"/>
    </source>
</evidence>
<dbReference type="CTD" id="4512"/>
<evidence type="ECO:0000256" key="19">
    <source>
        <dbReference type="ARBA" id="ARBA00023004"/>
    </source>
</evidence>
<dbReference type="CDD" id="cd01663">
    <property type="entry name" value="Cyt_c_Oxidase_I"/>
    <property type="match status" value="1"/>
</dbReference>
<evidence type="ECO:0000256" key="8">
    <source>
        <dbReference type="ARBA" id="ARBA00015947"/>
    </source>
</evidence>
<evidence type="ECO:0000256" key="1">
    <source>
        <dbReference type="ARBA" id="ARBA00001935"/>
    </source>
</evidence>
<dbReference type="GO" id="GO:0020037">
    <property type="term" value="F:heme binding"/>
    <property type="evidence" value="ECO:0007669"/>
    <property type="project" value="InterPro"/>
</dbReference>
<feature type="transmembrane region" description="Helical" evidence="25">
    <location>
        <begin position="181"/>
        <end position="208"/>
    </location>
</feature>
<keyword evidence="20 24" id="KW-0186">Copper</keyword>
<dbReference type="PROSITE" id="PS50855">
    <property type="entry name" value="COX1"/>
    <property type="match status" value="1"/>
</dbReference>
<evidence type="ECO:0000256" key="18">
    <source>
        <dbReference type="ARBA" id="ARBA00022989"/>
    </source>
</evidence>
<feature type="transmembrane region" description="Helical" evidence="25">
    <location>
        <begin position="228"/>
        <end position="249"/>
    </location>
</feature>
<feature type="transmembrane region" description="Helical" evidence="25">
    <location>
        <begin position="98"/>
        <end position="116"/>
    </location>
</feature>
<keyword evidence="9 24" id="KW-0813">Transport</keyword>
<feature type="non-terminal residue" evidence="27">
    <location>
        <position position="1"/>
    </location>
</feature>
<dbReference type="Pfam" id="PF00115">
    <property type="entry name" value="COX1"/>
    <property type="match status" value="1"/>
</dbReference>
<dbReference type="SUPFAM" id="SSF81442">
    <property type="entry name" value="Cytochrome c oxidase subunit I-like"/>
    <property type="match status" value="1"/>
</dbReference>
<dbReference type="InterPro" id="IPR023615">
    <property type="entry name" value="Cyt_c_Oxase_su1_BS"/>
</dbReference>
<evidence type="ECO:0000256" key="6">
    <source>
        <dbReference type="ARBA" id="ARBA00011164"/>
    </source>
</evidence>
<dbReference type="PRINTS" id="PR01165">
    <property type="entry name" value="CYCOXIDASEI"/>
</dbReference>
<sequence length="511" mass="56430">SQQWLFSTNHKDIGTLYFIFGAWSGMIGTSLSILIRAELGHPGALIGDDQIYNVIVTAHAFIMIFFMVMPIMIGGFGNWLVPLMLGAPDMAFPRMNNMSFWLLPPALTLLLVSSMVEKGAGTGWTVYPPLSSNIAHGGASVDLAIFSLHLAGISSILGAVNFITTVINMRATGITFDRMPLFVWSVVITALLLLLSLPVLAGAITMLLTDRNLNTSFFDPAGGGDPILYQHLFWFFGHPEVYILILPGFGMISHIISQESGKKETFGSLGMIYAMLAIGLLGFIVWAHHMFTVGMDVDTRAYFTSATMIIAVPTGIKIFSWLATLYGTQLTYSPAILWALGFVFLFTVGGLTGVVLANSSVDIILHDTYYVVAHFHYVLSMGAVFAIMAGFVHWYPLFTGLTMNNKMLKSQFVIMFIGVNLTFFPQHFLGLAGMPRRYSDYPDAYTTWNVISTIGSTISLLGILYLFYIIWESLVSQRQVIFPIQLNSSIEWLQNTPPAEHSYNELPLLVN</sequence>
<dbReference type="PANTHER" id="PTHR10422">
    <property type="entry name" value="CYTOCHROME C OXIDASE SUBUNIT 1"/>
    <property type="match status" value="1"/>
</dbReference>
<keyword evidence="13 24" id="KW-0479">Metal-binding</keyword>
<feature type="transmembrane region" description="Helical" evidence="25">
    <location>
        <begin position="410"/>
        <end position="428"/>
    </location>
</feature>
<feature type="transmembrane region" description="Helical" evidence="25">
    <location>
        <begin position="377"/>
        <end position="398"/>
    </location>
</feature>
<dbReference type="GeneID" id="3416083"/>
<keyword evidence="19 24" id="KW-0408">Iron</keyword>
<evidence type="ECO:0000256" key="16">
    <source>
        <dbReference type="ARBA" id="ARBA00022967"/>
    </source>
</evidence>
<keyword evidence="11 24" id="KW-0679">Respiratory chain</keyword>
<name>Q4TWB3_HAEIR</name>
<evidence type="ECO:0000256" key="14">
    <source>
        <dbReference type="ARBA" id="ARBA00022792"/>
    </source>
</evidence>
<dbReference type="FunFam" id="1.20.210.10:FF:000001">
    <property type="entry name" value="Cytochrome c oxidase subunit 1"/>
    <property type="match status" value="1"/>
</dbReference>
<evidence type="ECO:0000256" key="24">
    <source>
        <dbReference type="RuleBase" id="RU000369"/>
    </source>
</evidence>
<dbReference type="GO" id="GO:0005743">
    <property type="term" value="C:mitochondrial inner membrane"/>
    <property type="evidence" value="ECO:0007669"/>
    <property type="project" value="UniProtKB-SubCell"/>
</dbReference>
<geneLocation type="mitochondrion" evidence="27"/>
<comment type="cofactor">
    <cofactor evidence="2">
        <name>heme</name>
        <dbReference type="ChEBI" id="CHEBI:30413"/>
    </cofactor>
</comment>
<keyword evidence="21 24" id="KW-0496">Mitochondrion</keyword>
<feature type="transmembrane region" description="Helical" evidence="25">
    <location>
        <begin position="270"/>
        <end position="289"/>
    </location>
</feature>
<comment type="catalytic activity">
    <reaction evidence="23">
        <text>4 Fe(II)-[cytochrome c] + O2 + 8 H(+)(in) = 4 Fe(III)-[cytochrome c] + 2 H2O + 4 H(+)(out)</text>
        <dbReference type="Rhea" id="RHEA:11436"/>
        <dbReference type="Rhea" id="RHEA-COMP:10350"/>
        <dbReference type="Rhea" id="RHEA-COMP:14399"/>
        <dbReference type="ChEBI" id="CHEBI:15377"/>
        <dbReference type="ChEBI" id="CHEBI:15378"/>
        <dbReference type="ChEBI" id="CHEBI:15379"/>
        <dbReference type="ChEBI" id="CHEBI:29033"/>
        <dbReference type="ChEBI" id="CHEBI:29034"/>
        <dbReference type="EC" id="7.1.1.9"/>
    </reaction>
    <physiologicalReaction direction="left-to-right" evidence="23">
        <dbReference type="Rhea" id="RHEA:11437"/>
    </physiologicalReaction>
</comment>
<evidence type="ECO:0000259" key="26">
    <source>
        <dbReference type="PROSITE" id="PS50855"/>
    </source>
</evidence>
<evidence type="ECO:0000256" key="23">
    <source>
        <dbReference type="ARBA" id="ARBA00049512"/>
    </source>
</evidence>
<evidence type="ECO:0000256" key="10">
    <source>
        <dbReference type="ARBA" id="ARBA00022617"/>
    </source>
</evidence>
<evidence type="ECO:0000256" key="9">
    <source>
        <dbReference type="ARBA" id="ARBA00022448"/>
    </source>
</evidence>
<feature type="transmembrane region" description="Helical" evidence="25">
    <location>
        <begin position="143"/>
        <end position="169"/>
    </location>
</feature>
<dbReference type="GO" id="GO:0045277">
    <property type="term" value="C:respiratory chain complex IV"/>
    <property type="evidence" value="ECO:0007669"/>
    <property type="project" value="InterPro"/>
</dbReference>
<keyword evidence="12 24" id="KW-0812">Transmembrane</keyword>
<feature type="transmembrane region" description="Helical" evidence="25">
    <location>
        <begin position="55"/>
        <end position="77"/>
    </location>
</feature>